<dbReference type="PANTHER" id="PTHR43630:SF1">
    <property type="entry name" value="POLY-BETA-1,6-N-ACETYL-D-GLUCOSAMINE SYNTHASE"/>
    <property type="match status" value="1"/>
</dbReference>
<evidence type="ECO:0000256" key="2">
    <source>
        <dbReference type="ARBA" id="ARBA00022676"/>
    </source>
</evidence>
<keyword evidence="8" id="KW-1185">Reference proteome</keyword>
<comment type="similarity">
    <text evidence="1">Belongs to the glycosyltransferase 2 family.</text>
</comment>
<feature type="domain" description="Glycosyltransferase 2-like" evidence="5">
    <location>
        <begin position="60"/>
        <end position="115"/>
    </location>
</feature>
<protein>
    <submittedName>
        <fullName evidence="7">Cellulose synthase/poly-beta-1,6-N-acetylglucosamine synthase-like glycosyltransferase</fullName>
    </submittedName>
</protein>
<name>A0A840PQH8_URETH</name>
<feature type="transmembrane region" description="Helical" evidence="4">
    <location>
        <begin position="389"/>
        <end position="409"/>
    </location>
</feature>
<dbReference type="CDD" id="cd06423">
    <property type="entry name" value="CESA_like"/>
    <property type="match status" value="1"/>
</dbReference>
<feature type="transmembrane region" description="Helical" evidence="4">
    <location>
        <begin position="421"/>
        <end position="443"/>
    </location>
</feature>
<evidence type="ECO:0000256" key="3">
    <source>
        <dbReference type="ARBA" id="ARBA00022679"/>
    </source>
</evidence>
<organism evidence="7 8">
    <name type="scientific">Ureibacillus thermosphaericus</name>
    <dbReference type="NCBI Taxonomy" id="51173"/>
    <lineage>
        <taxon>Bacteria</taxon>
        <taxon>Bacillati</taxon>
        <taxon>Bacillota</taxon>
        <taxon>Bacilli</taxon>
        <taxon>Bacillales</taxon>
        <taxon>Caryophanaceae</taxon>
        <taxon>Ureibacillus</taxon>
    </lineage>
</organism>
<dbReference type="RefSeq" id="WP_016837095.1">
    <property type="nucleotide sequence ID" value="NZ_JAAXPW010000003.1"/>
</dbReference>
<dbReference type="InterPro" id="IPR029044">
    <property type="entry name" value="Nucleotide-diphossugar_trans"/>
</dbReference>
<evidence type="ECO:0000256" key="1">
    <source>
        <dbReference type="ARBA" id="ARBA00006739"/>
    </source>
</evidence>
<dbReference type="Proteomes" id="UP000557217">
    <property type="component" value="Unassembled WGS sequence"/>
</dbReference>
<keyword evidence="4" id="KW-0472">Membrane</keyword>
<dbReference type="AlphaFoldDB" id="A0A840PQH8"/>
<feature type="transmembrane region" description="Helical" evidence="4">
    <location>
        <begin position="322"/>
        <end position="340"/>
    </location>
</feature>
<evidence type="ECO:0000313" key="8">
    <source>
        <dbReference type="Proteomes" id="UP000557217"/>
    </source>
</evidence>
<comment type="caution">
    <text evidence="7">The sequence shown here is derived from an EMBL/GenBank/DDBJ whole genome shotgun (WGS) entry which is preliminary data.</text>
</comment>
<dbReference type="Pfam" id="PF00535">
    <property type="entry name" value="Glycos_transf_2"/>
    <property type="match status" value="1"/>
</dbReference>
<dbReference type="EMBL" id="JACHGZ010000003">
    <property type="protein sequence ID" value="MBB5148087.1"/>
    <property type="molecule type" value="Genomic_DNA"/>
</dbReference>
<dbReference type="GO" id="GO:0016757">
    <property type="term" value="F:glycosyltransferase activity"/>
    <property type="evidence" value="ECO:0007669"/>
    <property type="project" value="UniProtKB-KW"/>
</dbReference>
<dbReference type="Pfam" id="PF13632">
    <property type="entry name" value="Glyco_trans_2_3"/>
    <property type="match status" value="1"/>
</dbReference>
<dbReference type="PANTHER" id="PTHR43630">
    <property type="entry name" value="POLY-BETA-1,6-N-ACETYL-D-GLUCOSAMINE SYNTHASE"/>
    <property type="match status" value="1"/>
</dbReference>
<feature type="transmembrane region" description="Helical" evidence="4">
    <location>
        <begin position="12"/>
        <end position="39"/>
    </location>
</feature>
<keyword evidence="4" id="KW-1133">Transmembrane helix</keyword>
<feature type="domain" description="Glycosyltransferase 2-like" evidence="6">
    <location>
        <begin position="164"/>
        <end position="388"/>
    </location>
</feature>
<proteinExistence type="inferred from homology"/>
<keyword evidence="4" id="KW-0812">Transmembrane</keyword>
<dbReference type="SUPFAM" id="SSF53448">
    <property type="entry name" value="Nucleotide-diphospho-sugar transferases"/>
    <property type="match status" value="1"/>
</dbReference>
<dbReference type="Gene3D" id="3.90.550.10">
    <property type="entry name" value="Spore Coat Polysaccharide Biosynthesis Protein SpsA, Chain A"/>
    <property type="match status" value="1"/>
</dbReference>
<accession>A0A840PQH8</accession>
<dbReference type="InterPro" id="IPR001173">
    <property type="entry name" value="Glyco_trans_2-like"/>
</dbReference>
<evidence type="ECO:0000259" key="6">
    <source>
        <dbReference type="Pfam" id="PF13632"/>
    </source>
</evidence>
<keyword evidence="3 7" id="KW-0808">Transferase</keyword>
<feature type="transmembrane region" description="Helical" evidence="4">
    <location>
        <begin position="352"/>
        <end position="377"/>
    </location>
</feature>
<reference evidence="7 8" key="1">
    <citation type="submission" date="2020-08" db="EMBL/GenBank/DDBJ databases">
        <title>Genomic Encyclopedia of Type Strains, Phase IV (KMG-IV): sequencing the most valuable type-strain genomes for metagenomic binning, comparative biology and taxonomic classification.</title>
        <authorList>
            <person name="Goeker M."/>
        </authorList>
    </citation>
    <scope>NUCLEOTIDE SEQUENCE [LARGE SCALE GENOMIC DNA]</scope>
    <source>
        <strain evidence="7 8">DSM 10633</strain>
    </source>
</reference>
<gene>
    <name evidence="7" type="ORF">HNR36_000470</name>
</gene>
<sequence>MNLFIERFMDVVALIFISYMLLYTTFLFLYVLIGAVRLYEKNRMLKLKNEIKHEYYMPISIIMAAYNEEVTIVDSVKNLLNLDYKLFEIIIIDDGSTDKTVEKLLEAFPFVQINRPIHRKIMCKDALVIYETTIKNIKITLIQKENGGKGDALNLGINASSYPYFVTIDADSLLQRNSLEKIIQPVLADERVIAVGGMVRVAQCVEMVNGEVMDYRIPRNLVVGMQVMEYDRSFLASRIFLDQFSGNLIISGAFGLFKKDVVIAAGGYHTNIIGEDMELVMRLHTFMLNNQRNYRVAYCPEAICWSQMPENIRDVIKQRRRWHIGLFQSLLSYPIMFTRFPHKAVSFFSYLYYWLFELLGPFIEVFGLATILLALSFDLLNVPFMINLFLIYTCYGILLSLTAFFQRVYTQGLKLHGSDVMIALLMVMIEIAIFRYFLSLIRVSAFIGYRKKRCQWGKITRKKHNSKTIEYT</sequence>
<evidence type="ECO:0000256" key="4">
    <source>
        <dbReference type="SAM" id="Phobius"/>
    </source>
</evidence>
<evidence type="ECO:0000313" key="7">
    <source>
        <dbReference type="EMBL" id="MBB5148087.1"/>
    </source>
</evidence>
<keyword evidence="2" id="KW-0328">Glycosyltransferase</keyword>
<evidence type="ECO:0000259" key="5">
    <source>
        <dbReference type="Pfam" id="PF00535"/>
    </source>
</evidence>